<dbReference type="InterPro" id="IPR018076">
    <property type="entry name" value="T2SS_GspF_dom"/>
</dbReference>
<reference evidence="8 9" key="1">
    <citation type="submission" date="2019-02" db="EMBL/GenBank/DDBJ databases">
        <title>Sequencing the genomes of 1000 actinobacteria strains.</title>
        <authorList>
            <person name="Klenk H.-P."/>
        </authorList>
    </citation>
    <scope>NUCLEOTIDE SEQUENCE [LARGE SCALE GENOMIC DNA]</scope>
    <source>
        <strain evidence="8 9">DSM 17364</strain>
    </source>
</reference>
<keyword evidence="9" id="KW-1185">Reference proteome</keyword>
<dbReference type="RefSeq" id="WP_130450225.1">
    <property type="nucleotide sequence ID" value="NZ_SHLA01000001.1"/>
</dbReference>
<organism evidence="8 9">
    <name type="scientific">Zhihengliuella halotolerans</name>
    <dbReference type="NCBI Taxonomy" id="370736"/>
    <lineage>
        <taxon>Bacteria</taxon>
        <taxon>Bacillati</taxon>
        <taxon>Actinomycetota</taxon>
        <taxon>Actinomycetes</taxon>
        <taxon>Micrococcales</taxon>
        <taxon>Micrococcaceae</taxon>
        <taxon>Zhihengliuella</taxon>
    </lineage>
</organism>
<dbReference type="AlphaFoldDB" id="A0A4Q8ADN3"/>
<evidence type="ECO:0000256" key="1">
    <source>
        <dbReference type="ARBA" id="ARBA00004651"/>
    </source>
</evidence>
<feature type="transmembrane region" description="Helical" evidence="6">
    <location>
        <begin position="283"/>
        <end position="303"/>
    </location>
</feature>
<gene>
    <name evidence="8" type="ORF">EV380_1353</name>
</gene>
<accession>A0A4Q8ADN3</accession>
<evidence type="ECO:0000256" key="6">
    <source>
        <dbReference type="SAM" id="Phobius"/>
    </source>
</evidence>
<comment type="subcellular location">
    <subcellularLocation>
        <location evidence="1">Cell membrane</location>
        <topology evidence="1">Multi-pass membrane protein</topology>
    </subcellularLocation>
</comment>
<evidence type="ECO:0000313" key="8">
    <source>
        <dbReference type="EMBL" id="RZU61775.1"/>
    </source>
</evidence>
<dbReference type="OrthoDB" id="5185234at2"/>
<keyword evidence="5 6" id="KW-0472">Membrane</keyword>
<feature type="transmembrane region" description="Helical" evidence="6">
    <location>
        <begin position="6"/>
        <end position="24"/>
    </location>
</feature>
<feature type="transmembrane region" description="Helical" evidence="6">
    <location>
        <begin position="111"/>
        <end position="130"/>
    </location>
</feature>
<feature type="transmembrane region" description="Helical" evidence="6">
    <location>
        <begin position="136"/>
        <end position="158"/>
    </location>
</feature>
<evidence type="ECO:0000256" key="3">
    <source>
        <dbReference type="ARBA" id="ARBA00022692"/>
    </source>
</evidence>
<dbReference type="GO" id="GO:0005886">
    <property type="term" value="C:plasma membrane"/>
    <property type="evidence" value="ECO:0007669"/>
    <property type="project" value="UniProtKB-SubCell"/>
</dbReference>
<proteinExistence type="predicted"/>
<sequence length="313" mass="33815">MSQILTWSLAVGCALGAGLWLVFVRMPAMRVVTFADRVAPQLRSNVARSRLLGGGEPREAALGPISTLFGPVLGDITAWVNRINPVSGNLQARLRKAGLRMTTTEFRASQLGWAGFGLLLSLTWAVFGTVAGQTHWFVATILVVVATVSGYLLREWYLGEQIQRRSRRILSQFPSVAELLALAVAAGESTTGAVERISRIVEGDLADEFQLTLADLRSGTPLTTALNRMSDRVELSAMTRFVDALTVAVERGTPIAEVVRAQAQDVRDAAKRELMETAGKKEIGMLAPVVFGVLPLTIVFAVYPGLSLIDLNL</sequence>
<protein>
    <submittedName>
        <fullName evidence="8">Type II secretion system protein F (GspF)</fullName>
    </submittedName>
</protein>
<evidence type="ECO:0000256" key="2">
    <source>
        <dbReference type="ARBA" id="ARBA00022475"/>
    </source>
</evidence>
<comment type="caution">
    <text evidence="8">The sequence shown here is derived from an EMBL/GenBank/DDBJ whole genome shotgun (WGS) entry which is preliminary data.</text>
</comment>
<name>A0A4Q8ADN3_9MICC</name>
<keyword evidence="4 6" id="KW-1133">Transmembrane helix</keyword>
<dbReference type="Pfam" id="PF00482">
    <property type="entry name" value="T2SSF"/>
    <property type="match status" value="1"/>
</dbReference>
<evidence type="ECO:0000259" key="7">
    <source>
        <dbReference type="Pfam" id="PF00482"/>
    </source>
</evidence>
<dbReference type="Proteomes" id="UP000292685">
    <property type="component" value="Unassembled WGS sequence"/>
</dbReference>
<feature type="domain" description="Type II secretion system protein GspF" evidence="7">
    <location>
        <begin position="178"/>
        <end position="301"/>
    </location>
</feature>
<keyword evidence="3 6" id="KW-0812">Transmembrane</keyword>
<evidence type="ECO:0000313" key="9">
    <source>
        <dbReference type="Proteomes" id="UP000292685"/>
    </source>
</evidence>
<dbReference type="PANTHER" id="PTHR35007:SF1">
    <property type="entry name" value="PILUS ASSEMBLY PROTEIN"/>
    <property type="match status" value="1"/>
</dbReference>
<dbReference type="PANTHER" id="PTHR35007">
    <property type="entry name" value="INTEGRAL MEMBRANE PROTEIN-RELATED"/>
    <property type="match status" value="1"/>
</dbReference>
<evidence type="ECO:0000256" key="4">
    <source>
        <dbReference type="ARBA" id="ARBA00022989"/>
    </source>
</evidence>
<evidence type="ECO:0000256" key="5">
    <source>
        <dbReference type="ARBA" id="ARBA00023136"/>
    </source>
</evidence>
<dbReference type="EMBL" id="SHLA01000001">
    <property type="protein sequence ID" value="RZU61775.1"/>
    <property type="molecule type" value="Genomic_DNA"/>
</dbReference>
<keyword evidence="2" id="KW-1003">Cell membrane</keyword>